<sequence length="148" mass="16442">MELIAHQIAHQSMESTDVSVSDTGRKLASVVVKPTPLHQASETETGDESTNDRELLKEIVMTEKDKKKKKKCSRLERGLPLVMKVLFWNISAPKSRAVLCSLFSEHQSDVVCFAMPMVAVSKFHIDVMKKVVRCGAGRLNPPTPPQTV</sequence>
<dbReference type="EMBL" id="JAMYWD010000009">
    <property type="protein sequence ID" value="KAJ4961788.1"/>
    <property type="molecule type" value="Genomic_DNA"/>
</dbReference>
<evidence type="ECO:0000313" key="2">
    <source>
        <dbReference type="Proteomes" id="UP001141806"/>
    </source>
</evidence>
<name>A0A9Q0K543_9MAGN</name>
<accession>A0A9Q0K543</accession>
<keyword evidence="2" id="KW-1185">Reference proteome</keyword>
<protein>
    <submittedName>
        <fullName evidence="1">Uncharacterized protein</fullName>
    </submittedName>
</protein>
<comment type="caution">
    <text evidence="1">The sequence shown here is derived from an EMBL/GenBank/DDBJ whole genome shotgun (WGS) entry which is preliminary data.</text>
</comment>
<proteinExistence type="predicted"/>
<organism evidence="1 2">
    <name type="scientific">Protea cynaroides</name>
    <dbReference type="NCBI Taxonomy" id="273540"/>
    <lineage>
        <taxon>Eukaryota</taxon>
        <taxon>Viridiplantae</taxon>
        <taxon>Streptophyta</taxon>
        <taxon>Embryophyta</taxon>
        <taxon>Tracheophyta</taxon>
        <taxon>Spermatophyta</taxon>
        <taxon>Magnoliopsida</taxon>
        <taxon>Proteales</taxon>
        <taxon>Proteaceae</taxon>
        <taxon>Protea</taxon>
    </lineage>
</organism>
<evidence type="ECO:0000313" key="1">
    <source>
        <dbReference type="EMBL" id="KAJ4961788.1"/>
    </source>
</evidence>
<dbReference type="Proteomes" id="UP001141806">
    <property type="component" value="Unassembled WGS sequence"/>
</dbReference>
<dbReference type="AlphaFoldDB" id="A0A9Q0K543"/>
<gene>
    <name evidence="1" type="ORF">NE237_021698</name>
</gene>
<reference evidence="1" key="1">
    <citation type="journal article" date="2023" name="Plant J.">
        <title>The genome of the king protea, Protea cynaroides.</title>
        <authorList>
            <person name="Chang J."/>
            <person name="Duong T.A."/>
            <person name="Schoeman C."/>
            <person name="Ma X."/>
            <person name="Roodt D."/>
            <person name="Barker N."/>
            <person name="Li Z."/>
            <person name="Van de Peer Y."/>
            <person name="Mizrachi E."/>
        </authorList>
    </citation>
    <scope>NUCLEOTIDE SEQUENCE</scope>
    <source>
        <tissue evidence="1">Young leaves</tissue>
    </source>
</reference>